<keyword evidence="1" id="KW-0812">Transmembrane</keyword>
<organism evidence="2 3">
    <name type="scientific">Fraxinus pennsylvanica</name>
    <dbReference type="NCBI Taxonomy" id="56036"/>
    <lineage>
        <taxon>Eukaryota</taxon>
        <taxon>Viridiplantae</taxon>
        <taxon>Streptophyta</taxon>
        <taxon>Embryophyta</taxon>
        <taxon>Tracheophyta</taxon>
        <taxon>Spermatophyta</taxon>
        <taxon>Magnoliopsida</taxon>
        <taxon>eudicotyledons</taxon>
        <taxon>Gunneridae</taxon>
        <taxon>Pentapetalae</taxon>
        <taxon>asterids</taxon>
        <taxon>lamiids</taxon>
        <taxon>Lamiales</taxon>
        <taxon>Oleaceae</taxon>
        <taxon>Oleeae</taxon>
        <taxon>Fraxinus</taxon>
    </lineage>
</organism>
<protein>
    <submittedName>
        <fullName evidence="2">Uncharacterized protein</fullName>
    </submittedName>
</protein>
<name>A0AAD2DXL1_9LAMI</name>
<gene>
    <name evidence="2" type="ORF">FPE_LOCUS14480</name>
</gene>
<proteinExistence type="predicted"/>
<dbReference type="PANTHER" id="PTHR35508:SF1">
    <property type="entry name" value="VOLTAGE-DEPENDENT L-TYPE CALCIUM CHANNEL SUBUNIT"/>
    <property type="match status" value="1"/>
</dbReference>
<feature type="transmembrane region" description="Helical" evidence="1">
    <location>
        <begin position="104"/>
        <end position="130"/>
    </location>
</feature>
<keyword evidence="1" id="KW-0472">Membrane</keyword>
<sequence>MADSSEKTNGASIEGAGDSENIGFHTKIKKNSHQEKGEVTLYIVFNNLINAIFFRRPNSSYASAPLLHRIKGSVSENIPLLPDASRNTGRHVLSWARRGSPFRLLLVISVGTIFLLTLTGLLVFMLFFAAATVNAIVISLFMSLVAAGGFLALFFACVAAIYVGALSVAVCVISTATILAVTAVVIATGWIGFFCTVWLVTKKSICLAQHSLNVTGSAISSYSSKRRVSHHPEFKKME</sequence>
<evidence type="ECO:0000256" key="1">
    <source>
        <dbReference type="SAM" id="Phobius"/>
    </source>
</evidence>
<reference evidence="2" key="1">
    <citation type="submission" date="2023-05" db="EMBL/GenBank/DDBJ databases">
        <authorList>
            <person name="Huff M."/>
        </authorList>
    </citation>
    <scope>NUCLEOTIDE SEQUENCE</scope>
</reference>
<keyword evidence="1" id="KW-1133">Transmembrane helix</keyword>
<dbReference type="PANTHER" id="PTHR35508">
    <property type="entry name" value="VOLTAGE-DEPENDENT L-TYPE CALCIUM CHANNEL SUBUNIT"/>
    <property type="match status" value="1"/>
</dbReference>
<feature type="transmembrane region" description="Helical" evidence="1">
    <location>
        <begin position="136"/>
        <end position="163"/>
    </location>
</feature>
<keyword evidence="3" id="KW-1185">Reference proteome</keyword>
<accession>A0AAD2DXL1</accession>
<feature type="transmembrane region" description="Helical" evidence="1">
    <location>
        <begin position="170"/>
        <end position="200"/>
    </location>
</feature>
<evidence type="ECO:0000313" key="3">
    <source>
        <dbReference type="Proteomes" id="UP000834106"/>
    </source>
</evidence>
<dbReference type="EMBL" id="OU503043">
    <property type="protein sequence ID" value="CAI9767050.1"/>
    <property type="molecule type" value="Genomic_DNA"/>
</dbReference>
<dbReference type="Proteomes" id="UP000834106">
    <property type="component" value="Chromosome 8"/>
</dbReference>
<dbReference type="AlphaFoldDB" id="A0AAD2DXL1"/>
<evidence type="ECO:0000313" key="2">
    <source>
        <dbReference type="EMBL" id="CAI9767050.1"/>
    </source>
</evidence>